<evidence type="ECO:0000256" key="4">
    <source>
        <dbReference type="ARBA" id="ARBA00036539"/>
    </source>
</evidence>
<sequence>MGDEMAGLRAAKKDLRALVRQRLSLLSPQSLKQQSASVTETLLSLPQYKNAQSIGVYLSMPKGEVLTRAIINDALRQRKQIFVPYIYNSKVQDHPNLRSAMDMVSLHSKSDYERLEPDAWGIPSVAENSIAGRSRVLDDRGISGAISPEVTSSERVSRRSTELKRLDLIVMPGVAFDRDLGRLGHGKGFYDWFLKRYHDSKASLLGEETKMPFLVGLALDVQLLPDKIPTDAFDWRLDALVIGDGSVIRN</sequence>
<dbReference type="GO" id="GO:0005524">
    <property type="term" value="F:ATP binding"/>
    <property type="evidence" value="ECO:0007669"/>
    <property type="project" value="UniProtKB-KW"/>
</dbReference>
<evidence type="ECO:0000313" key="8">
    <source>
        <dbReference type="Proteomes" id="UP000664534"/>
    </source>
</evidence>
<comment type="caution">
    <text evidence="7">The sequence shown here is derived from an EMBL/GenBank/DDBJ whole genome shotgun (WGS) entry which is preliminary data.</text>
</comment>
<dbReference type="EMBL" id="CAJPDT010000062">
    <property type="protein sequence ID" value="CAF9931770.1"/>
    <property type="molecule type" value="Genomic_DNA"/>
</dbReference>
<dbReference type="AlphaFoldDB" id="A0A8H3FXA7"/>
<comment type="similarity">
    <text evidence="1">Belongs to the 5-formyltetrahydrofolate cyclo-ligase family.</text>
</comment>
<keyword evidence="2 6" id="KW-0547">Nucleotide-binding</keyword>
<dbReference type="SUPFAM" id="SSF100950">
    <property type="entry name" value="NagB/RpiA/CoA transferase-like"/>
    <property type="match status" value="1"/>
</dbReference>
<dbReference type="EC" id="6.3.3.2" evidence="5"/>
<evidence type="ECO:0000256" key="2">
    <source>
        <dbReference type="ARBA" id="ARBA00022741"/>
    </source>
</evidence>
<evidence type="ECO:0000256" key="1">
    <source>
        <dbReference type="ARBA" id="ARBA00010638"/>
    </source>
</evidence>
<evidence type="ECO:0000256" key="3">
    <source>
        <dbReference type="ARBA" id="ARBA00022840"/>
    </source>
</evidence>
<keyword evidence="3 6" id="KW-0067">ATP-binding</keyword>
<organism evidence="7 8">
    <name type="scientific">Imshaugia aleurites</name>
    <dbReference type="NCBI Taxonomy" id="172621"/>
    <lineage>
        <taxon>Eukaryota</taxon>
        <taxon>Fungi</taxon>
        <taxon>Dikarya</taxon>
        <taxon>Ascomycota</taxon>
        <taxon>Pezizomycotina</taxon>
        <taxon>Lecanoromycetes</taxon>
        <taxon>OSLEUM clade</taxon>
        <taxon>Lecanoromycetidae</taxon>
        <taxon>Lecanorales</taxon>
        <taxon>Lecanorineae</taxon>
        <taxon>Parmeliaceae</taxon>
        <taxon>Imshaugia</taxon>
    </lineage>
</organism>
<feature type="binding site" evidence="6">
    <location>
        <begin position="12"/>
        <end position="16"/>
    </location>
    <ligand>
        <name>ATP</name>
        <dbReference type="ChEBI" id="CHEBI:30616"/>
    </ligand>
</feature>
<dbReference type="InterPro" id="IPR037171">
    <property type="entry name" value="NagB/RpiA_transferase-like"/>
</dbReference>
<feature type="binding site" evidence="6">
    <location>
        <begin position="182"/>
        <end position="190"/>
    </location>
    <ligand>
        <name>ATP</name>
        <dbReference type="ChEBI" id="CHEBI:30616"/>
    </ligand>
</feature>
<dbReference type="PANTHER" id="PTHR23407">
    <property type="entry name" value="ATPASE INHIBITOR/5-FORMYLTETRAHYDROFOLATE CYCLO-LIGASE"/>
    <property type="match status" value="1"/>
</dbReference>
<dbReference type="GO" id="GO:0035999">
    <property type="term" value="P:tetrahydrofolate interconversion"/>
    <property type="evidence" value="ECO:0007669"/>
    <property type="project" value="TreeGrafter"/>
</dbReference>
<feature type="binding site" evidence="6">
    <location>
        <position position="64"/>
    </location>
    <ligand>
        <name>substrate</name>
    </ligand>
</feature>
<dbReference type="GO" id="GO:0005739">
    <property type="term" value="C:mitochondrion"/>
    <property type="evidence" value="ECO:0007669"/>
    <property type="project" value="TreeGrafter"/>
</dbReference>
<dbReference type="PIRSF" id="PIRSF006806">
    <property type="entry name" value="FTHF_cligase"/>
    <property type="match status" value="1"/>
</dbReference>
<feature type="binding site" evidence="6">
    <location>
        <position position="58"/>
    </location>
    <ligand>
        <name>substrate</name>
    </ligand>
</feature>
<dbReference type="Pfam" id="PF01812">
    <property type="entry name" value="5-FTHF_cyc-lig"/>
    <property type="match status" value="1"/>
</dbReference>
<gene>
    <name evidence="7" type="ORF">IMSHALPRED_008713</name>
</gene>
<dbReference type="OrthoDB" id="2015992at2759"/>
<dbReference type="Gene3D" id="3.40.50.10420">
    <property type="entry name" value="NagB/RpiA/CoA transferase-like"/>
    <property type="match status" value="1"/>
</dbReference>
<dbReference type="Proteomes" id="UP000664534">
    <property type="component" value="Unassembled WGS sequence"/>
</dbReference>
<proteinExistence type="inferred from homology"/>
<keyword evidence="8" id="KW-1185">Reference proteome</keyword>
<evidence type="ECO:0000256" key="6">
    <source>
        <dbReference type="PIRSR" id="PIRSR006806-1"/>
    </source>
</evidence>
<dbReference type="GO" id="GO:0030272">
    <property type="term" value="F:5-formyltetrahydrofolate cyclo-ligase activity"/>
    <property type="evidence" value="ECO:0007669"/>
    <property type="project" value="UniProtKB-EC"/>
</dbReference>
<dbReference type="InterPro" id="IPR002698">
    <property type="entry name" value="FTHF_cligase"/>
</dbReference>
<protein>
    <recommendedName>
        <fullName evidence="5">5-formyltetrahydrofolate cyclo-ligase</fullName>
        <ecNumber evidence="5">6.3.3.2</ecNumber>
    </recommendedName>
</protein>
<evidence type="ECO:0000256" key="5">
    <source>
        <dbReference type="ARBA" id="ARBA00038966"/>
    </source>
</evidence>
<evidence type="ECO:0000313" key="7">
    <source>
        <dbReference type="EMBL" id="CAF9931770.1"/>
    </source>
</evidence>
<name>A0A8H3FXA7_9LECA</name>
<dbReference type="PANTHER" id="PTHR23407:SF1">
    <property type="entry name" value="5-FORMYLTETRAHYDROFOLATE CYCLO-LIGASE"/>
    <property type="match status" value="1"/>
</dbReference>
<reference evidence="7" key="1">
    <citation type="submission" date="2021-03" db="EMBL/GenBank/DDBJ databases">
        <authorList>
            <person name="Tagirdzhanova G."/>
        </authorList>
    </citation>
    <scope>NUCLEOTIDE SEQUENCE</scope>
</reference>
<comment type="catalytic activity">
    <reaction evidence="4">
        <text>(6S)-5-formyl-5,6,7,8-tetrahydrofolate + ATP = (6R)-5,10-methenyltetrahydrofolate + ADP + phosphate</text>
        <dbReference type="Rhea" id="RHEA:10488"/>
        <dbReference type="ChEBI" id="CHEBI:30616"/>
        <dbReference type="ChEBI" id="CHEBI:43474"/>
        <dbReference type="ChEBI" id="CHEBI:57455"/>
        <dbReference type="ChEBI" id="CHEBI:57457"/>
        <dbReference type="ChEBI" id="CHEBI:456216"/>
        <dbReference type="EC" id="6.3.3.2"/>
    </reaction>
</comment>
<dbReference type="GO" id="GO:0009396">
    <property type="term" value="P:folic acid-containing compound biosynthetic process"/>
    <property type="evidence" value="ECO:0007669"/>
    <property type="project" value="TreeGrafter"/>
</dbReference>
<dbReference type="InterPro" id="IPR024185">
    <property type="entry name" value="FTHF_cligase-like_sf"/>
</dbReference>
<accession>A0A8H3FXA7</accession>